<sequence>MIHRVKDYKESSFSFLFCFLDEEISVKECGIHVFSVDAESFTVTPVCCTVSFRSDEDNRSCGPNIIQPSSVIQEDSTIEFDEPSSSIGRKPVRRASAEDKFPPFSNKELAKLVHKGLKRKGDLEFEMQLAMAICATSFGTHEIGAGSLDASIPKRWKRIQKDGESGRGAKDVTRRFGSFLIIPVFFRCPLLKCLPTLFLDIACFGYDAQQGSYYGDMADCALSNLVDKCLLTPSVGIPTYKKFEMHDLLREMGRTIVRQESDNPGERSRLWKADDVCPALENNLVEGVDTSLCIERCDNPPC</sequence>
<dbReference type="InterPro" id="IPR044974">
    <property type="entry name" value="Disease_R_plants"/>
</dbReference>
<feature type="domain" description="Disease resistance protein Roq1-like winged-helix" evidence="2">
    <location>
        <begin position="197"/>
        <end position="261"/>
    </location>
</feature>
<keyword evidence="1" id="KW-0677">Repeat</keyword>
<reference evidence="3 4" key="1">
    <citation type="submission" date="2013-09" db="EMBL/GenBank/DDBJ databases">
        <title>Corchorus capsularis genome sequencing.</title>
        <authorList>
            <person name="Alam M."/>
            <person name="Haque M.S."/>
            <person name="Islam M.S."/>
            <person name="Emdad E.M."/>
            <person name="Islam M.M."/>
            <person name="Ahmed B."/>
            <person name="Halim A."/>
            <person name="Hossen Q.M.M."/>
            <person name="Hossain M.Z."/>
            <person name="Ahmed R."/>
            <person name="Khan M.M."/>
            <person name="Islam R."/>
            <person name="Rashid M.M."/>
            <person name="Khan S.A."/>
            <person name="Rahman M.S."/>
            <person name="Alam M."/>
        </authorList>
    </citation>
    <scope>NUCLEOTIDE SEQUENCE [LARGE SCALE GENOMIC DNA]</scope>
    <source>
        <strain evidence="4">cv. CVL-1</strain>
        <tissue evidence="3">Whole seedling</tissue>
    </source>
</reference>
<evidence type="ECO:0000313" key="3">
    <source>
        <dbReference type="EMBL" id="OMO55448.1"/>
    </source>
</evidence>
<dbReference type="GO" id="GO:0006952">
    <property type="term" value="P:defense response"/>
    <property type="evidence" value="ECO:0007669"/>
    <property type="project" value="InterPro"/>
</dbReference>
<protein>
    <submittedName>
        <fullName evidence="3">Tir-nbs-lrr resistance protein</fullName>
    </submittedName>
</protein>
<dbReference type="InterPro" id="IPR058192">
    <property type="entry name" value="WHD_ROQ1-like"/>
</dbReference>
<gene>
    <name evidence="3" type="ORF">CCACVL1_27242</name>
</gene>
<dbReference type="Gramene" id="OMO55448">
    <property type="protein sequence ID" value="OMO55448"/>
    <property type="gene ID" value="CCACVL1_27242"/>
</dbReference>
<evidence type="ECO:0000259" key="2">
    <source>
        <dbReference type="Pfam" id="PF23282"/>
    </source>
</evidence>
<dbReference type="OrthoDB" id="1095810at2759"/>
<dbReference type="AlphaFoldDB" id="A0A1R3GBH7"/>
<dbReference type="PANTHER" id="PTHR11017">
    <property type="entry name" value="LEUCINE-RICH REPEAT-CONTAINING PROTEIN"/>
    <property type="match status" value="1"/>
</dbReference>
<dbReference type="EMBL" id="AWWV01014669">
    <property type="protein sequence ID" value="OMO55448.1"/>
    <property type="molecule type" value="Genomic_DNA"/>
</dbReference>
<name>A0A1R3GBH7_COCAP</name>
<accession>A0A1R3GBH7</accession>
<proteinExistence type="predicted"/>
<evidence type="ECO:0000313" key="4">
    <source>
        <dbReference type="Proteomes" id="UP000188268"/>
    </source>
</evidence>
<dbReference type="Pfam" id="PF23282">
    <property type="entry name" value="WHD_ROQ1"/>
    <property type="match status" value="1"/>
</dbReference>
<comment type="caution">
    <text evidence="3">The sequence shown here is derived from an EMBL/GenBank/DDBJ whole genome shotgun (WGS) entry which is preliminary data.</text>
</comment>
<dbReference type="PANTHER" id="PTHR11017:SF479">
    <property type="entry name" value="DISEASE RESISTANCE PROTEIN (TIR-NBS-LRR CLASS) FAMILY"/>
    <property type="match status" value="1"/>
</dbReference>
<evidence type="ECO:0000256" key="1">
    <source>
        <dbReference type="ARBA" id="ARBA00022737"/>
    </source>
</evidence>
<organism evidence="3 4">
    <name type="scientific">Corchorus capsularis</name>
    <name type="common">Jute</name>
    <dbReference type="NCBI Taxonomy" id="210143"/>
    <lineage>
        <taxon>Eukaryota</taxon>
        <taxon>Viridiplantae</taxon>
        <taxon>Streptophyta</taxon>
        <taxon>Embryophyta</taxon>
        <taxon>Tracheophyta</taxon>
        <taxon>Spermatophyta</taxon>
        <taxon>Magnoliopsida</taxon>
        <taxon>eudicotyledons</taxon>
        <taxon>Gunneridae</taxon>
        <taxon>Pentapetalae</taxon>
        <taxon>rosids</taxon>
        <taxon>malvids</taxon>
        <taxon>Malvales</taxon>
        <taxon>Malvaceae</taxon>
        <taxon>Grewioideae</taxon>
        <taxon>Apeibeae</taxon>
        <taxon>Corchorus</taxon>
    </lineage>
</organism>
<keyword evidence="4" id="KW-1185">Reference proteome</keyword>
<dbReference type="Proteomes" id="UP000188268">
    <property type="component" value="Unassembled WGS sequence"/>
</dbReference>